<feature type="domain" description="EamA" evidence="7">
    <location>
        <begin position="147"/>
        <end position="281"/>
    </location>
</feature>
<name>A0ABY4CDS6_9BACT</name>
<evidence type="ECO:0000256" key="6">
    <source>
        <dbReference type="SAM" id="Phobius"/>
    </source>
</evidence>
<keyword evidence="2" id="KW-1003">Cell membrane</keyword>
<dbReference type="RefSeq" id="WP_243538277.1">
    <property type="nucleotide sequence ID" value="NZ_CP093442.1"/>
</dbReference>
<keyword evidence="9" id="KW-1185">Reference proteome</keyword>
<feature type="transmembrane region" description="Helical" evidence="6">
    <location>
        <begin position="240"/>
        <end position="260"/>
    </location>
</feature>
<evidence type="ECO:0000313" key="9">
    <source>
        <dbReference type="Proteomes" id="UP000830116"/>
    </source>
</evidence>
<evidence type="ECO:0000313" key="8">
    <source>
        <dbReference type="EMBL" id="UOF01678.1"/>
    </source>
</evidence>
<dbReference type="SUPFAM" id="SSF103481">
    <property type="entry name" value="Multidrug resistance efflux transporter EmrE"/>
    <property type="match status" value="2"/>
</dbReference>
<proteinExistence type="predicted"/>
<dbReference type="EMBL" id="CP093442">
    <property type="protein sequence ID" value="UOF01678.1"/>
    <property type="molecule type" value="Genomic_DNA"/>
</dbReference>
<sequence length="305" mass="33811">MTKPRAALELIFAGLLWGFGFVATAWALKAFTPAEILVYRFIVAVFVGEIMYFAAKGANFTTIREELFRAFPAGFLLATMLLLQTIGLKYTTATKSGFLTSLYVIIVPILNAWFFKSPSNWKNYVLVFVALAGTFVLMDANLAGINVGDLWTIGCSLIAAFHIIYIGRTSPHVGNAFRFNNFQSMWCLVVLTPLLFFQEKVTYQSSDNLAWIGIAVLGIASSVIAFYLQVRTQKILSDSTASMLFLLESPFAALFGYLLLSERLSPFQMTGAALIMVAAILQILWEPSSETTQTTPQSKLRRLDP</sequence>
<accession>A0ABY4CDS6</accession>
<evidence type="ECO:0000256" key="5">
    <source>
        <dbReference type="ARBA" id="ARBA00023136"/>
    </source>
</evidence>
<evidence type="ECO:0000256" key="3">
    <source>
        <dbReference type="ARBA" id="ARBA00022692"/>
    </source>
</evidence>
<evidence type="ECO:0000256" key="1">
    <source>
        <dbReference type="ARBA" id="ARBA00004651"/>
    </source>
</evidence>
<feature type="transmembrane region" description="Helical" evidence="6">
    <location>
        <begin position="37"/>
        <end position="55"/>
    </location>
</feature>
<evidence type="ECO:0000256" key="4">
    <source>
        <dbReference type="ARBA" id="ARBA00022989"/>
    </source>
</evidence>
<feature type="transmembrane region" description="Helical" evidence="6">
    <location>
        <begin position="124"/>
        <end position="144"/>
    </location>
</feature>
<keyword evidence="5 6" id="KW-0472">Membrane</keyword>
<feature type="transmembrane region" description="Helical" evidence="6">
    <location>
        <begin position="150"/>
        <end position="167"/>
    </location>
</feature>
<keyword evidence="4 6" id="KW-1133">Transmembrane helix</keyword>
<dbReference type="InterPro" id="IPR051258">
    <property type="entry name" value="Diverse_Substrate_Transporter"/>
</dbReference>
<keyword evidence="3 6" id="KW-0812">Transmembrane</keyword>
<dbReference type="Pfam" id="PF00892">
    <property type="entry name" value="EamA"/>
    <property type="match status" value="2"/>
</dbReference>
<evidence type="ECO:0000256" key="2">
    <source>
        <dbReference type="ARBA" id="ARBA00022475"/>
    </source>
</evidence>
<feature type="transmembrane region" description="Helical" evidence="6">
    <location>
        <begin position="67"/>
        <end position="86"/>
    </location>
</feature>
<dbReference type="PANTHER" id="PTHR42920:SF5">
    <property type="entry name" value="EAMA DOMAIN-CONTAINING PROTEIN"/>
    <property type="match status" value="1"/>
</dbReference>
<feature type="transmembrane region" description="Helical" evidence="6">
    <location>
        <begin position="209"/>
        <end position="228"/>
    </location>
</feature>
<evidence type="ECO:0000259" key="7">
    <source>
        <dbReference type="Pfam" id="PF00892"/>
    </source>
</evidence>
<dbReference type="Proteomes" id="UP000830116">
    <property type="component" value="Chromosome"/>
</dbReference>
<reference evidence="8" key="1">
    <citation type="submission" date="2022-03" db="EMBL/GenBank/DDBJ databases">
        <title>Genome Identification and Characterization of new species Bdellovibrio reynosense LBG001 sp. nov. from a Mexico soil sample.</title>
        <authorList>
            <person name="Camilli A."/>
            <person name="Ajao Y."/>
            <person name="Guo X."/>
        </authorList>
    </citation>
    <scope>NUCLEOTIDE SEQUENCE</scope>
    <source>
        <strain evidence="8">LBG001</strain>
    </source>
</reference>
<feature type="domain" description="EamA" evidence="7">
    <location>
        <begin position="10"/>
        <end position="137"/>
    </location>
</feature>
<feature type="transmembrane region" description="Helical" evidence="6">
    <location>
        <begin position="98"/>
        <end position="115"/>
    </location>
</feature>
<gene>
    <name evidence="8" type="ORF">MNR06_01760</name>
</gene>
<feature type="transmembrane region" description="Helical" evidence="6">
    <location>
        <begin position="266"/>
        <end position="285"/>
    </location>
</feature>
<organism evidence="8 9">
    <name type="scientific">Bdellovibrio reynosensis</name>
    <dbReference type="NCBI Taxonomy" id="2835041"/>
    <lineage>
        <taxon>Bacteria</taxon>
        <taxon>Pseudomonadati</taxon>
        <taxon>Bdellovibrionota</taxon>
        <taxon>Bdellovibrionia</taxon>
        <taxon>Bdellovibrionales</taxon>
        <taxon>Pseudobdellovibrionaceae</taxon>
        <taxon>Bdellovibrio</taxon>
    </lineage>
</organism>
<dbReference type="PANTHER" id="PTHR42920">
    <property type="entry name" value="OS03G0707200 PROTEIN-RELATED"/>
    <property type="match status" value="1"/>
</dbReference>
<comment type="subcellular location">
    <subcellularLocation>
        <location evidence="1">Cell membrane</location>
        <topology evidence="1">Multi-pass membrane protein</topology>
    </subcellularLocation>
</comment>
<feature type="transmembrane region" description="Helical" evidence="6">
    <location>
        <begin position="179"/>
        <end position="197"/>
    </location>
</feature>
<protein>
    <submittedName>
        <fullName evidence="8">DMT family transporter</fullName>
    </submittedName>
</protein>
<dbReference type="InterPro" id="IPR000620">
    <property type="entry name" value="EamA_dom"/>
</dbReference>
<dbReference type="InterPro" id="IPR037185">
    <property type="entry name" value="EmrE-like"/>
</dbReference>